<accession>A0A6J5RYY7</accession>
<proteinExistence type="predicted"/>
<gene>
    <name evidence="2" type="ORF">UFOVP1313_11</name>
</gene>
<organism evidence="2">
    <name type="scientific">uncultured Caudovirales phage</name>
    <dbReference type="NCBI Taxonomy" id="2100421"/>
    <lineage>
        <taxon>Viruses</taxon>
        <taxon>Duplodnaviria</taxon>
        <taxon>Heunggongvirae</taxon>
        <taxon>Uroviricota</taxon>
        <taxon>Caudoviricetes</taxon>
        <taxon>Peduoviridae</taxon>
        <taxon>Maltschvirus</taxon>
        <taxon>Maltschvirus maltsch</taxon>
    </lineage>
</organism>
<evidence type="ECO:0000313" key="2">
    <source>
        <dbReference type="EMBL" id="CAB4197414.1"/>
    </source>
</evidence>
<name>A0A6J5RYY7_9CAUD</name>
<dbReference type="EMBL" id="LR797260">
    <property type="protein sequence ID" value="CAB4197414.1"/>
    <property type="molecule type" value="Genomic_DNA"/>
</dbReference>
<evidence type="ECO:0000256" key="1">
    <source>
        <dbReference type="SAM" id="MobiDB-lite"/>
    </source>
</evidence>
<protein>
    <submittedName>
        <fullName evidence="2">Uncharacterized protein</fullName>
    </submittedName>
</protein>
<sequence length="137" mass="14585">MYIREDQADIRVWVDGIAYGDSWATAKGGSLDTDDSKTRPGGMGREVAVGGPTSRDDMTVETQLNDVVLGWHKALENKLGVSSCKVSITFLGPDRTPTGQTQTITGIVKSVSLPDLASDSNNVGMYTLVMACNETAT</sequence>
<feature type="region of interest" description="Disordered" evidence="1">
    <location>
        <begin position="28"/>
        <end position="54"/>
    </location>
</feature>
<reference evidence="2" key="1">
    <citation type="submission" date="2020-05" db="EMBL/GenBank/DDBJ databases">
        <authorList>
            <person name="Chiriac C."/>
            <person name="Salcher M."/>
            <person name="Ghai R."/>
            <person name="Kavagutti S V."/>
        </authorList>
    </citation>
    <scope>NUCLEOTIDE SEQUENCE</scope>
</reference>